<dbReference type="HOGENOM" id="CLU_081661_0_0_1"/>
<keyword evidence="1" id="KW-0479">Metal-binding</keyword>
<dbReference type="PANTHER" id="PTHR33977">
    <property type="entry name" value="ZINC ION BINDING PROTEIN"/>
    <property type="match status" value="1"/>
</dbReference>
<accession>A0A0C9U7R7</accession>
<dbReference type="EMBL" id="KN837431">
    <property type="protein sequence ID" value="KIJ25137.1"/>
    <property type="molecule type" value="Genomic_DNA"/>
</dbReference>
<proteinExistence type="predicted"/>
<keyword evidence="1" id="KW-0862">Zinc</keyword>
<feature type="domain" description="SWIM-type" evidence="2">
    <location>
        <begin position="165"/>
        <end position="200"/>
    </location>
</feature>
<gene>
    <name evidence="3" type="ORF">M422DRAFT_273914</name>
</gene>
<protein>
    <submittedName>
        <fullName evidence="3">Unplaced genomic scaffold SPHSTscaffold_356, whole genome shotgun sequence</fullName>
    </submittedName>
</protein>
<dbReference type="OrthoDB" id="2894435at2759"/>
<dbReference type="GO" id="GO:0008270">
    <property type="term" value="F:zinc ion binding"/>
    <property type="evidence" value="ECO:0007669"/>
    <property type="project" value="UniProtKB-KW"/>
</dbReference>
<dbReference type="Pfam" id="PF04434">
    <property type="entry name" value="SWIM"/>
    <property type="match status" value="1"/>
</dbReference>
<evidence type="ECO:0000313" key="4">
    <source>
        <dbReference type="Proteomes" id="UP000054279"/>
    </source>
</evidence>
<sequence>MLQDVRKDLGKLLRSLTPEAFDEQWEHIQVEWADQKAWLKYMAKEYIPTKERWAQAWRQHAHEGIDTNNYIESWHSNLKRNYLGRIRRQRVDFLIRLLSEEIEPDYNRAHIRTGIGFGTRYLNKAEQEGKKSAETLIFSEAEARVRVVSAELAMVDSFTKDDIDYEVKIRDNSFVACSCPAFSRSGLICKHMFLAQRVTTYNIQLEKSILPAAVVSDPETIVNEGRRDEKLHLVDKALTLMDLLADRSLFKRVQSSEDELDKVSTASLTQYISAAEGLLHMKNDVFLHKLDHAKQTR</sequence>
<keyword evidence="4" id="KW-1185">Reference proteome</keyword>
<dbReference type="PROSITE" id="PS50966">
    <property type="entry name" value="ZF_SWIM"/>
    <property type="match status" value="1"/>
</dbReference>
<evidence type="ECO:0000256" key="1">
    <source>
        <dbReference type="PROSITE-ProRule" id="PRU00325"/>
    </source>
</evidence>
<dbReference type="Proteomes" id="UP000054279">
    <property type="component" value="Unassembled WGS sequence"/>
</dbReference>
<name>A0A0C9U7R7_SPHS4</name>
<dbReference type="AlphaFoldDB" id="A0A0C9U7R7"/>
<evidence type="ECO:0000259" key="2">
    <source>
        <dbReference type="PROSITE" id="PS50966"/>
    </source>
</evidence>
<dbReference type="PANTHER" id="PTHR33977:SF1">
    <property type="entry name" value="ZINC ION BINDING PROTEIN"/>
    <property type="match status" value="1"/>
</dbReference>
<organism evidence="3 4">
    <name type="scientific">Sphaerobolus stellatus (strain SS14)</name>
    <dbReference type="NCBI Taxonomy" id="990650"/>
    <lineage>
        <taxon>Eukaryota</taxon>
        <taxon>Fungi</taxon>
        <taxon>Dikarya</taxon>
        <taxon>Basidiomycota</taxon>
        <taxon>Agaricomycotina</taxon>
        <taxon>Agaricomycetes</taxon>
        <taxon>Phallomycetidae</taxon>
        <taxon>Geastrales</taxon>
        <taxon>Sphaerobolaceae</taxon>
        <taxon>Sphaerobolus</taxon>
    </lineage>
</organism>
<reference evidence="3 4" key="1">
    <citation type="submission" date="2014-06" db="EMBL/GenBank/DDBJ databases">
        <title>Evolutionary Origins and Diversification of the Mycorrhizal Mutualists.</title>
        <authorList>
            <consortium name="DOE Joint Genome Institute"/>
            <consortium name="Mycorrhizal Genomics Consortium"/>
            <person name="Kohler A."/>
            <person name="Kuo A."/>
            <person name="Nagy L.G."/>
            <person name="Floudas D."/>
            <person name="Copeland A."/>
            <person name="Barry K.W."/>
            <person name="Cichocki N."/>
            <person name="Veneault-Fourrey C."/>
            <person name="LaButti K."/>
            <person name="Lindquist E.A."/>
            <person name="Lipzen A."/>
            <person name="Lundell T."/>
            <person name="Morin E."/>
            <person name="Murat C."/>
            <person name="Riley R."/>
            <person name="Ohm R."/>
            <person name="Sun H."/>
            <person name="Tunlid A."/>
            <person name="Henrissat B."/>
            <person name="Grigoriev I.V."/>
            <person name="Hibbett D.S."/>
            <person name="Martin F."/>
        </authorList>
    </citation>
    <scope>NUCLEOTIDE SEQUENCE [LARGE SCALE GENOMIC DNA]</scope>
    <source>
        <strain evidence="3 4">SS14</strain>
    </source>
</reference>
<keyword evidence="1" id="KW-0863">Zinc-finger</keyword>
<dbReference type="InterPro" id="IPR007527">
    <property type="entry name" value="Znf_SWIM"/>
</dbReference>
<evidence type="ECO:0000313" key="3">
    <source>
        <dbReference type="EMBL" id="KIJ25137.1"/>
    </source>
</evidence>